<accession>A0A381SVC9</accession>
<feature type="transmembrane region" description="Helical" evidence="1">
    <location>
        <begin position="6"/>
        <end position="30"/>
    </location>
</feature>
<sequence>MMLSPVALAVTAAVVWGAAIFIIGTINALVPGYGDKVLTLV</sequence>
<organism evidence="2">
    <name type="scientific">marine metagenome</name>
    <dbReference type="NCBI Taxonomy" id="408172"/>
    <lineage>
        <taxon>unclassified sequences</taxon>
        <taxon>metagenomes</taxon>
        <taxon>ecological metagenomes</taxon>
    </lineage>
</organism>
<evidence type="ECO:0000256" key="1">
    <source>
        <dbReference type="SAM" id="Phobius"/>
    </source>
</evidence>
<feature type="non-terminal residue" evidence="2">
    <location>
        <position position="41"/>
    </location>
</feature>
<keyword evidence="1" id="KW-1133">Transmembrane helix</keyword>
<name>A0A381SVC9_9ZZZZ</name>
<proteinExistence type="predicted"/>
<protein>
    <submittedName>
        <fullName evidence="2">Uncharacterized protein</fullName>
    </submittedName>
</protein>
<dbReference type="EMBL" id="UINC01003629">
    <property type="protein sequence ID" value="SVA07972.1"/>
    <property type="molecule type" value="Genomic_DNA"/>
</dbReference>
<gene>
    <name evidence="2" type="ORF">METZ01_LOCUS60826</name>
</gene>
<keyword evidence="1" id="KW-0472">Membrane</keyword>
<evidence type="ECO:0000313" key="2">
    <source>
        <dbReference type="EMBL" id="SVA07972.1"/>
    </source>
</evidence>
<reference evidence="2" key="1">
    <citation type="submission" date="2018-05" db="EMBL/GenBank/DDBJ databases">
        <authorList>
            <person name="Lanie J.A."/>
            <person name="Ng W.-L."/>
            <person name="Kazmierczak K.M."/>
            <person name="Andrzejewski T.M."/>
            <person name="Davidsen T.M."/>
            <person name="Wayne K.J."/>
            <person name="Tettelin H."/>
            <person name="Glass J.I."/>
            <person name="Rusch D."/>
            <person name="Podicherti R."/>
            <person name="Tsui H.-C.T."/>
            <person name="Winkler M.E."/>
        </authorList>
    </citation>
    <scope>NUCLEOTIDE SEQUENCE</scope>
</reference>
<dbReference type="AlphaFoldDB" id="A0A381SVC9"/>
<keyword evidence="1" id="KW-0812">Transmembrane</keyword>